<dbReference type="RefSeq" id="WP_091829098.1">
    <property type="nucleotide sequence ID" value="NZ_FOAN01000001.1"/>
</dbReference>
<protein>
    <submittedName>
        <fullName evidence="1">Uncharacterized protein</fullName>
    </submittedName>
</protein>
<sequence>MKPAILEKHWRDALTTCPCCGMGIREENTPDDGIPDGQAVEFVYTCGAAVFIGTSGNASPGRACPAPLDVAIDDLAHRVHDAVEEEEAADEAA</sequence>
<dbReference type="Proteomes" id="UP000199664">
    <property type="component" value="Unassembled WGS sequence"/>
</dbReference>
<organism evidence="1 2">
    <name type="scientific">Bosea lupini</name>
    <dbReference type="NCBI Taxonomy" id="1036779"/>
    <lineage>
        <taxon>Bacteria</taxon>
        <taxon>Pseudomonadati</taxon>
        <taxon>Pseudomonadota</taxon>
        <taxon>Alphaproteobacteria</taxon>
        <taxon>Hyphomicrobiales</taxon>
        <taxon>Boseaceae</taxon>
        <taxon>Bosea</taxon>
    </lineage>
</organism>
<name>A0A1H7GFY8_9HYPH</name>
<evidence type="ECO:0000313" key="1">
    <source>
        <dbReference type="EMBL" id="SEK35822.1"/>
    </source>
</evidence>
<keyword evidence="2" id="KW-1185">Reference proteome</keyword>
<dbReference type="STRING" id="1036779.SAMN04515666_101317"/>
<dbReference type="OrthoDB" id="9966158at2"/>
<accession>A0A1H7GFY8</accession>
<evidence type="ECO:0000313" key="2">
    <source>
        <dbReference type="Proteomes" id="UP000199664"/>
    </source>
</evidence>
<gene>
    <name evidence="1" type="ORF">SAMN04515666_101317</name>
</gene>
<proteinExistence type="predicted"/>
<dbReference type="EMBL" id="FOAN01000001">
    <property type="protein sequence ID" value="SEK35822.1"/>
    <property type="molecule type" value="Genomic_DNA"/>
</dbReference>
<reference evidence="2" key="1">
    <citation type="submission" date="2016-10" db="EMBL/GenBank/DDBJ databases">
        <authorList>
            <person name="Varghese N."/>
            <person name="Submissions S."/>
        </authorList>
    </citation>
    <scope>NUCLEOTIDE SEQUENCE [LARGE SCALE GENOMIC DNA]</scope>
    <source>
        <strain evidence="2">LMG 26383,CCUG 61248,R- 45681</strain>
    </source>
</reference>
<dbReference type="AlphaFoldDB" id="A0A1H7GFY8"/>